<dbReference type="Proteomes" id="UP000197032">
    <property type="component" value="Unassembled WGS sequence"/>
</dbReference>
<comment type="similarity">
    <text evidence="1 2">Belongs to the UPF0145 family.</text>
</comment>
<evidence type="ECO:0000256" key="2">
    <source>
        <dbReference type="HAMAP-Rule" id="MF_00338"/>
    </source>
</evidence>
<dbReference type="HAMAP" id="MF_00338">
    <property type="entry name" value="UPF0145"/>
    <property type="match status" value="1"/>
</dbReference>
<sequence>MLLTNTSEIAGKEIVETLGIVKGSTIRAKHIGKDIASAFRHLVGGELKEYSEMLNEARQIATAKMVEEAEKLGADAVINIRFSTSAVMQGAAEILVYGTAVKVRDKK</sequence>
<dbReference type="Gene3D" id="3.30.110.70">
    <property type="entry name" value="Hypothetical protein apc22750. Chain B"/>
    <property type="match status" value="1"/>
</dbReference>
<dbReference type="RefSeq" id="WP_088554039.1">
    <property type="nucleotide sequence ID" value="NZ_BDGJ01000100.1"/>
</dbReference>
<keyword evidence="4" id="KW-1185">Reference proteome</keyword>
<name>A0A1Z5HTV0_9FIRM</name>
<evidence type="ECO:0000313" key="3">
    <source>
        <dbReference type="EMBL" id="GAW92761.1"/>
    </source>
</evidence>
<protein>
    <recommendedName>
        <fullName evidence="2">UPF0145 protein KKC1_19110</fullName>
    </recommendedName>
</protein>
<dbReference type="InterPro" id="IPR035439">
    <property type="entry name" value="UPF0145_dom_sf"/>
</dbReference>
<dbReference type="Pfam" id="PF01906">
    <property type="entry name" value="YbjQ_1"/>
    <property type="match status" value="1"/>
</dbReference>
<accession>A0A1Z5HTV0</accession>
<gene>
    <name evidence="3" type="ORF">KKC1_19110</name>
</gene>
<dbReference type="EMBL" id="BDGJ01000100">
    <property type="protein sequence ID" value="GAW92761.1"/>
    <property type="molecule type" value="Genomic_DNA"/>
</dbReference>
<dbReference type="PANTHER" id="PTHR34068">
    <property type="entry name" value="UPF0145 PROTEIN YBJQ"/>
    <property type="match status" value="1"/>
</dbReference>
<dbReference type="AlphaFoldDB" id="A0A1Z5HTV0"/>
<organism evidence="3 4">
    <name type="scientific">Calderihabitans maritimus</name>
    <dbReference type="NCBI Taxonomy" id="1246530"/>
    <lineage>
        <taxon>Bacteria</taxon>
        <taxon>Bacillati</taxon>
        <taxon>Bacillota</taxon>
        <taxon>Clostridia</taxon>
        <taxon>Neomoorellales</taxon>
        <taxon>Calderihabitantaceae</taxon>
        <taxon>Calderihabitans</taxon>
    </lineage>
</organism>
<dbReference type="SUPFAM" id="SSF117782">
    <property type="entry name" value="YbjQ-like"/>
    <property type="match status" value="1"/>
</dbReference>
<comment type="caution">
    <text evidence="3">The sequence shown here is derived from an EMBL/GenBank/DDBJ whole genome shotgun (WGS) entry which is preliminary data.</text>
</comment>
<evidence type="ECO:0000256" key="1">
    <source>
        <dbReference type="ARBA" id="ARBA00010751"/>
    </source>
</evidence>
<dbReference type="PANTHER" id="PTHR34068:SF2">
    <property type="entry name" value="UPF0145 PROTEIN SCO3412"/>
    <property type="match status" value="1"/>
</dbReference>
<dbReference type="OrthoDB" id="9796448at2"/>
<reference evidence="4" key="1">
    <citation type="journal article" date="2017" name="Appl. Environ. Microbiol.">
        <title>Genomic analysis of Calderihabitans maritimus KKC1, a thermophilic hydrogenogenic carboxydotrophic bacterium isolated from marine sediment.</title>
        <authorList>
            <person name="Omae K."/>
            <person name="Yoneda Y."/>
            <person name="Fukuyama Y."/>
            <person name="Yoshida T."/>
            <person name="Sako Y."/>
        </authorList>
    </citation>
    <scope>NUCLEOTIDE SEQUENCE [LARGE SCALE GENOMIC DNA]</scope>
    <source>
        <strain evidence="4">KKC1</strain>
    </source>
</reference>
<evidence type="ECO:0000313" key="4">
    <source>
        <dbReference type="Proteomes" id="UP000197032"/>
    </source>
</evidence>
<proteinExistence type="inferred from homology"/>
<dbReference type="InterPro" id="IPR002765">
    <property type="entry name" value="UPF0145_YbjQ-like"/>
</dbReference>